<keyword evidence="1" id="KW-0805">Transcription regulation</keyword>
<evidence type="ECO:0000256" key="4">
    <source>
        <dbReference type="PROSITE-ProRule" id="PRU00335"/>
    </source>
</evidence>
<dbReference type="PROSITE" id="PS50977">
    <property type="entry name" value="HTH_TETR_2"/>
    <property type="match status" value="1"/>
</dbReference>
<sequence length="202" mass="21900">MTPPGLRERKKLETHRTIALAALRLIDERGLDQVTVDDIAAEAGVSARTFFNYFAVKEDAVLLAYADHAERAEQTIARFLAQPEGIDAFPAFIATVREELADIERDRDEWLTRLRIIHGDPSLLIRATTLNSGSRDPMIAAIARRSGTDAEQDLFPSLLLAVAGGVLNTSLSRWAAGNGAQPLLEIFDEAAAAAAAGLPDPR</sequence>
<proteinExistence type="predicted"/>
<evidence type="ECO:0000256" key="2">
    <source>
        <dbReference type="ARBA" id="ARBA00023125"/>
    </source>
</evidence>
<gene>
    <name evidence="6" type="ORF">H4281_25550</name>
</gene>
<dbReference type="PANTHER" id="PTHR30055:SF238">
    <property type="entry name" value="MYCOFACTOCIN BIOSYNTHESIS TRANSCRIPTIONAL REGULATOR MFTR-RELATED"/>
    <property type="match status" value="1"/>
</dbReference>
<dbReference type="Gene3D" id="1.10.10.60">
    <property type="entry name" value="Homeodomain-like"/>
    <property type="match status" value="1"/>
</dbReference>
<dbReference type="RefSeq" id="WP_182893455.1">
    <property type="nucleotide sequence ID" value="NZ_JACGZW010000008.1"/>
</dbReference>
<comment type="caution">
    <text evidence="6">The sequence shown here is derived from an EMBL/GenBank/DDBJ whole genome shotgun (WGS) entry which is preliminary data.</text>
</comment>
<dbReference type="GO" id="GO:0000976">
    <property type="term" value="F:transcription cis-regulatory region binding"/>
    <property type="evidence" value="ECO:0007669"/>
    <property type="project" value="TreeGrafter"/>
</dbReference>
<evidence type="ECO:0000313" key="6">
    <source>
        <dbReference type="EMBL" id="MBB1156534.1"/>
    </source>
</evidence>
<keyword evidence="2 4" id="KW-0238">DNA-binding</keyword>
<dbReference type="Pfam" id="PF17754">
    <property type="entry name" value="TetR_C_14"/>
    <property type="match status" value="1"/>
</dbReference>
<dbReference type="Pfam" id="PF00440">
    <property type="entry name" value="TetR_N"/>
    <property type="match status" value="1"/>
</dbReference>
<dbReference type="InterPro" id="IPR041347">
    <property type="entry name" value="MftR_C"/>
</dbReference>
<evidence type="ECO:0000313" key="7">
    <source>
        <dbReference type="Proteomes" id="UP000526734"/>
    </source>
</evidence>
<dbReference type="GO" id="GO:0003700">
    <property type="term" value="F:DNA-binding transcription factor activity"/>
    <property type="evidence" value="ECO:0007669"/>
    <property type="project" value="TreeGrafter"/>
</dbReference>
<reference evidence="6 7" key="1">
    <citation type="submission" date="2020-08" db="EMBL/GenBank/DDBJ databases">
        <title>Amycolatopsis sp. nov. DR6-1 isolated from Dendrobium heterocarpum.</title>
        <authorList>
            <person name="Tedsree N."/>
            <person name="Kuncharoen N."/>
            <person name="Likhitwitayawuid K."/>
            <person name="Tanasupawat S."/>
        </authorList>
    </citation>
    <scope>NUCLEOTIDE SEQUENCE [LARGE SCALE GENOMIC DNA]</scope>
    <source>
        <strain evidence="6 7">DR6-1</strain>
    </source>
</reference>
<feature type="domain" description="HTH tetR-type" evidence="5">
    <location>
        <begin position="12"/>
        <end position="72"/>
    </location>
</feature>
<dbReference type="EMBL" id="JACGZW010000008">
    <property type="protein sequence ID" value="MBB1156534.1"/>
    <property type="molecule type" value="Genomic_DNA"/>
</dbReference>
<protein>
    <submittedName>
        <fullName evidence="6">TetR family transcriptional regulator</fullName>
    </submittedName>
</protein>
<dbReference type="Gene3D" id="1.10.357.10">
    <property type="entry name" value="Tetracycline Repressor, domain 2"/>
    <property type="match status" value="1"/>
</dbReference>
<dbReference type="PANTHER" id="PTHR30055">
    <property type="entry name" value="HTH-TYPE TRANSCRIPTIONAL REGULATOR RUTR"/>
    <property type="match status" value="1"/>
</dbReference>
<dbReference type="AlphaFoldDB" id="A0A7W3W0D2"/>
<dbReference type="SUPFAM" id="SSF46689">
    <property type="entry name" value="Homeodomain-like"/>
    <property type="match status" value="1"/>
</dbReference>
<organism evidence="6 7">
    <name type="scientific">Amycolatopsis dendrobii</name>
    <dbReference type="NCBI Taxonomy" id="2760662"/>
    <lineage>
        <taxon>Bacteria</taxon>
        <taxon>Bacillati</taxon>
        <taxon>Actinomycetota</taxon>
        <taxon>Actinomycetes</taxon>
        <taxon>Pseudonocardiales</taxon>
        <taxon>Pseudonocardiaceae</taxon>
        <taxon>Amycolatopsis</taxon>
    </lineage>
</organism>
<evidence type="ECO:0000256" key="3">
    <source>
        <dbReference type="ARBA" id="ARBA00023163"/>
    </source>
</evidence>
<dbReference type="PRINTS" id="PR00455">
    <property type="entry name" value="HTHTETR"/>
</dbReference>
<keyword evidence="3" id="KW-0804">Transcription</keyword>
<dbReference type="InterPro" id="IPR009057">
    <property type="entry name" value="Homeodomain-like_sf"/>
</dbReference>
<evidence type="ECO:0000256" key="1">
    <source>
        <dbReference type="ARBA" id="ARBA00023015"/>
    </source>
</evidence>
<dbReference type="InterPro" id="IPR050109">
    <property type="entry name" value="HTH-type_TetR-like_transc_reg"/>
</dbReference>
<evidence type="ECO:0000259" key="5">
    <source>
        <dbReference type="PROSITE" id="PS50977"/>
    </source>
</evidence>
<feature type="DNA-binding region" description="H-T-H motif" evidence="4">
    <location>
        <begin position="35"/>
        <end position="54"/>
    </location>
</feature>
<name>A0A7W3W0D2_9PSEU</name>
<dbReference type="InterPro" id="IPR001647">
    <property type="entry name" value="HTH_TetR"/>
</dbReference>
<keyword evidence="7" id="KW-1185">Reference proteome</keyword>
<dbReference type="Proteomes" id="UP000526734">
    <property type="component" value="Unassembled WGS sequence"/>
</dbReference>
<accession>A0A7W3W0D2</accession>